<sequence length="85" mass="10350">MQIKKRVQILLLTQLILIVQKLTKQHRHLNHLLKVIAQRRLSISMTICSLRKDQLKMKNKRLYYLLSRSRIHQLKNYFLLVNQMN</sequence>
<evidence type="ECO:0008006" key="4">
    <source>
        <dbReference type="Google" id="ProtNLM"/>
    </source>
</evidence>
<evidence type="ECO:0000313" key="2">
    <source>
        <dbReference type="EMBL" id="RKF79256.1"/>
    </source>
</evidence>
<protein>
    <recommendedName>
        <fullName evidence="4">Secreted protein</fullName>
    </recommendedName>
</protein>
<dbReference type="AlphaFoldDB" id="A0A420IXH8"/>
<feature type="signal peptide" evidence="1">
    <location>
        <begin position="1"/>
        <end position="23"/>
    </location>
</feature>
<reference evidence="2 3" key="1">
    <citation type="journal article" date="2018" name="BMC Genomics">
        <title>Comparative genome analyses reveal sequence features reflecting distinct modes of host-adaptation between dicot and monocot powdery mildew.</title>
        <authorList>
            <person name="Wu Y."/>
            <person name="Ma X."/>
            <person name="Pan Z."/>
            <person name="Kale S.D."/>
            <person name="Song Y."/>
            <person name="King H."/>
            <person name="Zhang Q."/>
            <person name="Presley C."/>
            <person name="Deng X."/>
            <person name="Wei C.I."/>
            <person name="Xiao S."/>
        </authorList>
    </citation>
    <scope>NUCLEOTIDE SEQUENCE [LARGE SCALE GENOMIC DNA]</scope>
    <source>
        <strain evidence="2">UCSC1</strain>
    </source>
</reference>
<dbReference type="Proteomes" id="UP000285405">
    <property type="component" value="Unassembled WGS sequence"/>
</dbReference>
<evidence type="ECO:0000313" key="3">
    <source>
        <dbReference type="Proteomes" id="UP000285405"/>
    </source>
</evidence>
<gene>
    <name evidence="2" type="ORF">GcC1_c1606o48</name>
</gene>
<evidence type="ECO:0000256" key="1">
    <source>
        <dbReference type="SAM" id="SignalP"/>
    </source>
</evidence>
<dbReference type="EMBL" id="MCBR01004838">
    <property type="protein sequence ID" value="RKF79256.1"/>
    <property type="molecule type" value="Genomic_DNA"/>
</dbReference>
<accession>A0A420IXH8</accession>
<organism evidence="2 3">
    <name type="scientific">Golovinomyces cichoracearum</name>
    <dbReference type="NCBI Taxonomy" id="62708"/>
    <lineage>
        <taxon>Eukaryota</taxon>
        <taxon>Fungi</taxon>
        <taxon>Dikarya</taxon>
        <taxon>Ascomycota</taxon>
        <taxon>Pezizomycotina</taxon>
        <taxon>Leotiomycetes</taxon>
        <taxon>Erysiphales</taxon>
        <taxon>Erysiphaceae</taxon>
        <taxon>Golovinomyces</taxon>
    </lineage>
</organism>
<keyword evidence="1" id="KW-0732">Signal</keyword>
<feature type="chain" id="PRO_5019204050" description="Secreted protein" evidence="1">
    <location>
        <begin position="24"/>
        <end position="85"/>
    </location>
</feature>
<name>A0A420IXH8_9PEZI</name>
<proteinExistence type="predicted"/>
<comment type="caution">
    <text evidence="2">The sequence shown here is derived from an EMBL/GenBank/DDBJ whole genome shotgun (WGS) entry which is preliminary data.</text>
</comment>